<dbReference type="Proteomes" id="UP000230750">
    <property type="component" value="Unassembled WGS sequence"/>
</dbReference>
<feature type="domain" description="Integrase catalytic" evidence="2">
    <location>
        <begin position="206"/>
        <end position="299"/>
    </location>
</feature>
<dbReference type="PROSITE" id="PS50994">
    <property type="entry name" value="INTEGRASE"/>
    <property type="match status" value="1"/>
</dbReference>
<protein>
    <submittedName>
        <fullName evidence="3">Retrovirus-related Pol polyprotein from transposon</fullName>
    </submittedName>
</protein>
<evidence type="ECO:0000313" key="3">
    <source>
        <dbReference type="EMBL" id="PIK53312.1"/>
    </source>
</evidence>
<dbReference type="InterPro" id="IPR036397">
    <property type="entry name" value="RNaseH_sf"/>
</dbReference>
<dbReference type="PANTHER" id="PTHR37984">
    <property type="entry name" value="PROTEIN CBG26694"/>
    <property type="match status" value="1"/>
</dbReference>
<accession>A0A2G8KZB4</accession>
<evidence type="ECO:0000259" key="2">
    <source>
        <dbReference type="PROSITE" id="PS50994"/>
    </source>
</evidence>
<dbReference type="FunFam" id="3.30.420.10:FF:000032">
    <property type="entry name" value="Retrovirus-related Pol polyprotein from transposon 297-like Protein"/>
    <property type="match status" value="1"/>
</dbReference>
<evidence type="ECO:0000256" key="1">
    <source>
        <dbReference type="SAM" id="MobiDB-lite"/>
    </source>
</evidence>
<comment type="caution">
    <text evidence="3">The sequence shown here is derived from an EMBL/GenBank/DDBJ whole genome shotgun (WGS) entry which is preliminary data.</text>
</comment>
<dbReference type="PANTHER" id="PTHR37984:SF15">
    <property type="entry name" value="INTEGRASE CATALYTIC DOMAIN-CONTAINING PROTEIN"/>
    <property type="match status" value="1"/>
</dbReference>
<feature type="region of interest" description="Disordered" evidence="1">
    <location>
        <begin position="39"/>
        <end position="62"/>
    </location>
</feature>
<reference evidence="3 4" key="1">
    <citation type="journal article" date="2017" name="PLoS Biol.">
        <title>The sea cucumber genome provides insights into morphological evolution and visceral regeneration.</title>
        <authorList>
            <person name="Zhang X."/>
            <person name="Sun L."/>
            <person name="Yuan J."/>
            <person name="Sun Y."/>
            <person name="Gao Y."/>
            <person name="Zhang L."/>
            <person name="Li S."/>
            <person name="Dai H."/>
            <person name="Hamel J.F."/>
            <person name="Liu C."/>
            <person name="Yu Y."/>
            <person name="Liu S."/>
            <person name="Lin W."/>
            <person name="Guo K."/>
            <person name="Jin S."/>
            <person name="Xu P."/>
            <person name="Storey K.B."/>
            <person name="Huan P."/>
            <person name="Zhang T."/>
            <person name="Zhou Y."/>
            <person name="Zhang J."/>
            <person name="Lin C."/>
            <person name="Li X."/>
            <person name="Xing L."/>
            <person name="Huo D."/>
            <person name="Sun M."/>
            <person name="Wang L."/>
            <person name="Mercier A."/>
            <person name="Li F."/>
            <person name="Yang H."/>
            <person name="Xiang J."/>
        </authorList>
    </citation>
    <scope>NUCLEOTIDE SEQUENCE [LARGE SCALE GENOMIC DNA]</scope>
    <source>
        <strain evidence="3">Shaxun</strain>
        <tissue evidence="3">Muscle</tissue>
    </source>
</reference>
<dbReference type="GO" id="GO:0015074">
    <property type="term" value="P:DNA integration"/>
    <property type="evidence" value="ECO:0007669"/>
    <property type="project" value="InterPro"/>
</dbReference>
<dbReference type="EMBL" id="MRZV01000292">
    <property type="protein sequence ID" value="PIK53312.1"/>
    <property type="molecule type" value="Genomic_DNA"/>
</dbReference>
<gene>
    <name evidence="3" type="ORF">BSL78_09791</name>
</gene>
<dbReference type="InterPro" id="IPR050951">
    <property type="entry name" value="Retrovirus_Pol_polyprotein"/>
</dbReference>
<feature type="region of interest" description="Disordered" evidence="1">
    <location>
        <begin position="1"/>
        <end position="27"/>
    </location>
</feature>
<sequence length="341" mass="39680">MEMLTDFPDDHARRSASTAQEQKLEKPNVVARWSYDQKYGRKRESEKINRNQSGEVEVKDSAAGAPEVVAAVTASTDQDSPWLQKWTNETIRAEQVKDEAIRKILEWKESRDKRPVWEEVSPENKEVKAYWAQWHRLEVKNSLLCRRWENNEGDKVTWQLVVPRSLQAKSLLAARSPHVWTPWSEKDYMSSTRKVLLAYLASVCGEKIHTDQGSNFESQLFRNLCKLLGVEKTRTTAYHPQSDGMVERFNRTVEEMLSKVVDADQRNWDKCLPLVTMAYRSSVHDSTGISPAEMMLGREIDLPVDLIFDRGPKEHIKKIYVQELEERLHHVHEIARKKLRL</sequence>
<dbReference type="GO" id="GO:0003676">
    <property type="term" value="F:nucleic acid binding"/>
    <property type="evidence" value="ECO:0007669"/>
    <property type="project" value="InterPro"/>
</dbReference>
<organism evidence="3 4">
    <name type="scientific">Stichopus japonicus</name>
    <name type="common">Sea cucumber</name>
    <dbReference type="NCBI Taxonomy" id="307972"/>
    <lineage>
        <taxon>Eukaryota</taxon>
        <taxon>Metazoa</taxon>
        <taxon>Echinodermata</taxon>
        <taxon>Eleutherozoa</taxon>
        <taxon>Echinozoa</taxon>
        <taxon>Holothuroidea</taxon>
        <taxon>Aspidochirotacea</taxon>
        <taxon>Aspidochirotida</taxon>
        <taxon>Stichopodidae</taxon>
        <taxon>Apostichopus</taxon>
    </lineage>
</organism>
<dbReference type="OrthoDB" id="3863715at2759"/>
<dbReference type="SUPFAM" id="SSF53098">
    <property type="entry name" value="Ribonuclease H-like"/>
    <property type="match status" value="1"/>
</dbReference>
<proteinExistence type="predicted"/>
<evidence type="ECO:0000313" key="4">
    <source>
        <dbReference type="Proteomes" id="UP000230750"/>
    </source>
</evidence>
<dbReference type="InterPro" id="IPR012337">
    <property type="entry name" value="RNaseH-like_sf"/>
</dbReference>
<dbReference type="Gene3D" id="3.30.420.10">
    <property type="entry name" value="Ribonuclease H-like superfamily/Ribonuclease H"/>
    <property type="match status" value="1"/>
</dbReference>
<feature type="compositionally biased region" description="Basic and acidic residues" evidence="1">
    <location>
        <begin position="39"/>
        <end position="49"/>
    </location>
</feature>
<dbReference type="AlphaFoldDB" id="A0A2G8KZB4"/>
<dbReference type="InterPro" id="IPR001584">
    <property type="entry name" value="Integrase_cat-core"/>
</dbReference>
<keyword evidence="4" id="KW-1185">Reference proteome</keyword>
<name>A0A2G8KZB4_STIJA</name>